<dbReference type="EMBL" id="QLLR01000001">
    <property type="protein sequence ID" value="RAJ37392.1"/>
    <property type="molecule type" value="Genomic_DNA"/>
</dbReference>
<protein>
    <submittedName>
        <fullName evidence="1">Uncharacterized protein</fullName>
    </submittedName>
</protein>
<gene>
    <name evidence="1" type="ORF">LY11_00469</name>
</gene>
<sequence length="53" mass="6558">MEVHFDLFFRGKGDFIDPYLFKIIEYLNFSCKEFIHEKLIMYKISRSLYMIQV</sequence>
<dbReference type="Proteomes" id="UP000249754">
    <property type="component" value="Unassembled WGS sequence"/>
</dbReference>
<organism evidence="1 2">
    <name type="scientific">Pedobacter cryoconitis</name>
    <dbReference type="NCBI Taxonomy" id="188932"/>
    <lineage>
        <taxon>Bacteria</taxon>
        <taxon>Pseudomonadati</taxon>
        <taxon>Bacteroidota</taxon>
        <taxon>Sphingobacteriia</taxon>
        <taxon>Sphingobacteriales</taxon>
        <taxon>Sphingobacteriaceae</taxon>
        <taxon>Pedobacter</taxon>
    </lineage>
</organism>
<proteinExistence type="predicted"/>
<dbReference type="AlphaFoldDB" id="A0A327T8X2"/>
<comment type="caution">
    <text evidence="1">The sequence shown here is derived from an EMBL/GenBank/DDBJ whole genome shotgun (WGS) entry which is preliminary data.</text>
</comment>
<name>A0A327T8X2_9SPHI</name>
<evidence type="ECO:0000313" key="1">
    <source>
        <dbReference type="EMBL" id="RAJ37392.1"/>
    </source>
</evidence>
<accession>A0A327T8X2</accession>
<evidence type="ECO:0000313" key="2">
    <source>
        <dbReference type="Proteomes" id="UP000249754"/>
    </source>
</evidence>
<reference evidence="1 2" key="1">
    <citation type="submission" date="2018-06" db="EMBL/GenBank/DDBJ databases">
        <title>Genomic Encyclopedia of Archaeal and Bacterial Type Strains, Phase II (KMG-II): from individual species to whole genera.</title>
        <authorList>
            <person name="Goeker M."/>
        </authorList>
    </citation>
    <scope>NUCLEOTIDE SEQUENCE [LARGE SCALE GENOMIC DNA]</scope>
    <source>
        <strain evidence="1 2">DSM 14825</strain>
    </source>
</reference>